<evidence type="ECO:0000256" key="3">
    <source>
        <dbReference type="ARBA" id="ARBA00012756"/>
    </source>
</evidence>
<feature type="active site" description="Proton donor" evidence="7">
    <location>
        <position position="156"/>
    </location>
</feature>
<keyword evidence="9" id="KW-0479">Metal-binding</keyword>
<feature type="binding site" evidence="9">
    <location>
        <position position="161"/>
    </location>
    <ligand>
        <name>Zn(2+)</name>
        <dbReference type="ChEBI" id="CHEBI:29105"/>
    </ligand>
</feature>
<dbReference type="GO" id="GO:0004565">
    <property type="term" value="F:beta-galactosidase activity"/>
    <property type="evidence" value="ECO:0007669"/>
    <property type="project" value="UniProtKB-EC"/>
</dbReference>
<evidence type="ECO:0000256" key="9">
    <source>
        <dbReference type="PIRSR" id="PIRSR001084-3"/>
    </source>
</evidence>
<keyword evidence="5 6" id="KW-0326">Glycosidase</keyword>
<name>A0A926DAQ0_9FIRM</name>
<feature type="active site" description="Nucleophile" evidence="7">
    <location>
        <position position="311"/>
    </location>
</feature>
<dbReference type="SUPFAM" id="SSF51445">
    <property type="entry name" value="(Trans)glycosidases"/>
    <property type="match status" value="1"/>
</dbReference>
<evidence type="ECO:0000256" key="2">
    <source>
        <dbReference type="ARBA" id="ARBA00005940"/>
    </source>
</evidence>
<dbReference type="InterPro" id="IPR013780">
    <property type="entry name" value="Glyco_hydro_b"/>
</dbReference>
<dbReference type="CDD" id="cd03143">
    <property type="entry name" value="A4_beta-galactosidase_middle_domain"/>
    <property type="match status" value="1"/>
</dbReference>
<dbReference type="GO" id="GO:0009341">
    <property type="term" value="C:beta-galactosidase complex"/>
    <property type="evidence" value="ECO:0007669"/>
    <property type="project" value="InterPro"/>
</dbReference>
<dbReference type="PANTHER" id="PTHR36447:SF1">
    <property type="entry name" value="BETA-GALACTOSIDASE GANA"/>
    <property type="match status" value="1"/>
</dbReference>
<dbReference type="Gene3D" id="3.20.20.80">
    <property type="entry name" value="Glycosidases"/>
    <property type="match status" value="1"/>
</dbReference>
<evidence type="ECO:0000259" key="10">
    <source>
        <dbReference type="Pfam" id="PF02449"/>
    </source>
</evidence>
<dbReference type="InterPro" id="IPR013529">
    <property type="entry name" value="Glyco_hydro_42_N"/>
</dbReference>
<feature type="binding site" evidence="8">
    <location>
        <position position="319"/>
    </location>
    <ligand>
        <name>substrate</name>
    </ligand>
</feature>
<feature type="domain" description="Beta-galactosidase C-terminal" evidence="12">
    <location>
        <begin position="624"/>
        <end position="677"/>
    </location>
</feature>
<dbReference type="EC" id="3.2.1.23" evidence="3 6"/>
<dbReference type="Pfam" id="PF08532">
    <property type="entry name" value="Glyco_hydro_42M"/>
    <property type="match status" value="1"/>
</dbReference>
<dbReference type="InterPro" id="IPR017853">
    <property type="entry name" value="GH"/>
</dbReference>
<dbReference type="InterPro" id="IPR013739">
    <property type="entry name" value="Beta_galactosidase_C"/>
</dbReference>
<evidence type="ECO:0000256" key="6">
    <source>
        <dbReference type="PIRNR" id="PIRNR001084"/>
    </source>
</evidence>
<gene>
    <name evidence="13" type="ORF">IAG03_10610</name>
</gene>
<dbReference type="SUPFAM" id="SSF52317">
    <property type="entry name" value="Class I glutamine amidotransferase-like"/>
    <property type="match status" value="1"/>
</dbReference>
<protein>
    <recommendedName>
        <fullName evidence="3 6">Beta-galactosidase</fullName>
        <shortName evidence="6">Beta-gal</shortName>
        <ecNumber evidence="3 6">3.2.1.23</ecNumber>
    </recommendedName>
</protein>
<dbReference type="PANTHER" id="PTHR36447">
    <property type="entry name" value="BETA-GALACTOSIDASE GANA"/>
    <property type="match status" value="1"/>
</dbReference>
<dbReference type="InterPro" id="IPR029062">
    <property type="entry name" value="Class_I_gatase-like"/>
</dbReference>
<dbReference type="InterPro" id="IPR003476">
    <property type="entry name" value="Glyco_hydro_42"/>
</dbReference>
<dbReference type="RefSeq" id="WP_249320011.1">
    <property type="nucleotide sequence ID" value="NZ_JACRSN010000017.1"/>
</dbReference>
<accession>A0A926DAQ0</accession>
<evidence type="ECO:0000259" key="12">
    <source>
        <dbReference type="Pfam" id="PF08533"/>
    </source>
</evidence>
<organism evidence="13 14">
    <name type="scientific">Yeguia hominis</name>
    <dbReference type="NCBI Taxonomy" id="2763662"/>
    <lineage>
        <taxon>Bacteria</taxon>
        <taxon>Bacillati</taxon>
        <taxon>Bacillota</taxon>
        <taxon>Clostridia</taxon>
        <taxon>Eubacteriales</taxon>
        <taxon>Yeguiaceae</taxon>
        <taxon>Yeguia</taxon>
    </lineage>
</organism>
<feature type="binding site" evidence="9">
    <location>
        <position position="121"/>
    </location>
    <ligand>
        <name>Zn(2+)</name>
        <dbReference type="ChEBI" id="CHEBI:29105"/>
    </ligand>
</feature>
<feature type="binding site" evidence="8">
    <location>
        <position position="117"/>
    </location>
    <ligand>
        <name>substrate</name>
    </ligand>
</feature>
<evidence type="ECO:0000313" key="14">
    <source>
        <dbReference type="Proteomes" id="UP000651482"/>
    </source>
</evidence>
<feature type="binding site" evidence="8">
    <location>
        <position position="155"/>
    </location>
    <ligand>
        <name>substrate</name>
    </ligand>
</feature>
<evidence type="ECO:0000256" key="7">
    <source>
        <dbReference type="PIRSR" id="PIRSR001084-1"/>
    </source>
</evidence>
<keyword evidence="14" id="KW-1185">Reference proteome</keyword>
<dbReference type="PIRSF" id="PIRSF001084">
    <property type="entry name" value="B-galactosidase"/>
    <property type="match status" value="1"/>
</dbReference>
<dbReference type="Gene3D" id="2.60.40.1180">
    <property type="entry name" value="Golgi alpha-mannosidase II"/>
    <property type="match status" value="1"/>
</dbReference>
<dbReference type="EMBL" id="JACRSN010000017">
    <property type="protein sequence ID" value="MBC8534427.1"/>
    <property type="molecule type" value="Genomic_DNA"/>
</dbReference>
<dbReference type="Pfam" id="PF08533">
    <property type="entry name" value="Glyco_hydro_42C"/>
    <property type="match status" value="1"/>
</dbReference>
<feature type="binding site" evidence="9">
    <location>
        <position position="166"/>
    </location>
    <ligand>
        <name>Zn(2+)</name>
        <dbReference type="ChEBI" id="CHEBI:29105"/>
    </ligand>
</feature>
<comment type="similarity">
    <text evidence="2 6">Belongs to the glycosyl hydrolase 42 family.</text>
</comment>
<reference evidence="13" key="1">
    <citation type="submission" date="2020-08" db="EMBL/GenBank/DDBJ databases">
        <title>Genome public.</title>
        <authorList>
            <person name="Liu C."/>
            <person name="Sun Q."/>
        </authorList>
    </citation>
    <scope>NUCLEOTIDE SEQUENCE</scope>
    <source>
        <strain evidence="13">NSJ-40</strain>
    </source>
</reference>
<comment type="caution">
    <text evidence="13">The sequence shown here is derived from an EMBL/GenBank/DDBJ whole genome shotgun (WGS) entry which is preliminary data.</text>
</comment>
<sequence length="678" mass="77690">MNHSVISKFPHLLHGADYNPEQWLRYPDIVQKEDIELMQKAGINCVSLGIFSWAALEPKEGEYDFQWMDETIDRLYYAGIRVNLATPSGAKPLWLSEKYPEVRRVSKNLVRDLSGERHNHCYTSPVYREKVQKLDRMLAQRYAAHPGVILWHISNEYGGECYCPLCQAAFRKWLKKKYGSLENLNHAWWTYFWSHQYTDWEQIHAPVPNGEMSVHGLVLDWKRFVTHQTVNFMKGEIDAVKSVEPDLPVTTNLMGFYDGLDYHKFADALDIVSWDNYPLWHNNDPIGVASFAACSHDLMRSIKRQPFLLMESSPSVMNWTDVSKQKRPGMHLLSSMQAVAHGADSVMYFQWRKSRGSFEKFHGAVVGHDGTADTRVFREVTQVGSYLEKLDPLVLKTEVMPEVAVLYDWENRWAIEESRGPRNCGIHYLETVVKHHRAFWEQGIQVDLPDMDADLSQYRLIVAPMLYLYRGSIAEKLKQFVENGGTLVGTYWSGIVNDTDLCYLGKTPGDGMSDVFGLVIEETDALYDGQKNFMVTSNDFMLQKSYEVTELCDVVHLNGAKALAVYGDDYYKGSPAFTLNHYGKGRAYYIAARLESSFYRSFYSFLADKLKLSRALAIDLPYGVTAHRRTGEQDLVFVENYNDSEASMVLPSEMRDVMTGEPVSKLTLPPFGVRILTE</sequence>
<dbReference type="InterPro" id="IPR013738">
    <property type="entry name" value="Beta_galactosidase_Trimer"/>
</dbReference>
<feature type="domain" description="Beta-galactosidase trimerisation" evidence="11">
    <location>
        <begin position="402"/>
        <end position="612"/>
    </location>
</feature>
<evidence type="ECO:0000256" key="1">
    <source>
        <dbReference type="ARBA" id="ARBA00001412"/>
    </source>
</evidence>
<keyword evidence="9" id="KW-0862">Zinc</keyword>
<evidence type="ECO:0000256" key="5">
    <source>
        <dbReference type="ARBA" id="ARBA00023295"/>
    </source>
</evidence>
<dbReference type="GO" id="GO:0006012">
    <property type="term" value="P:galactose metabolic process"/>
    <property type="evidence" value="ECO:0007669"/>
    <property type="project" value="InterPro"/>
</dbReference>
<feature type="domain" description="Glycoside hydrolase family 42 N-terminal" evidence="10">
    <location>
        <begin position="17"/>
        <end position="390"/>
    </location>
</feature>
<dbReference type="Pfam" id="PF02449">
    <property type="entry name" value="Glyco_hydro_42"/>
    <property type="match status" value="1"/>
</dbReference>
<evidence type="ECO:0000256" key="8">
    <source>
        <dbReference type="PIRSR" id="PIRSR001084-2"/>
    </source>
</evidence>
<comment type="catalytic activity">
    <reaction evidence="1 6">
        <text>Hydrolysis of terminal non-reducing beta-D-galactose residues in beta-D-galactosides.</text>
        <dbReference type="EC" id="3.2.1.23"/>
    </reaction>
</comment>
<evidence type="ECO:0000259" key="11">
    <source>
        <dbReference type="Pfam" id="PF08532"/>
    </source>
</evidence>
<dbReference type="Proteomes" id="UP000651482">
    <property type="component" value="Unassembled WGS sequence"/>
</dbReference>
<keyword evidence="4 6" id="KW-0378">Hydrolase</keyword>
<dbReference type="GO" id="GO:0046872">
    <property type="term" value="F:metal ion binding"/>
    <property type="evidence" value="ECO:0007669"/>
    <property type="project" value="UniProtKB-KW"/>
</dbReference>
<dbReference type="AlphaFoldDB" id="A0A926DAQ0"/>
<evidence type="ECO:0000256" key="4">
    <source>
        <dbReference type="ARBA" id="ARBA00022801"/>
    </source>
</evidence>
<dbReference type="Gene3D" id="3.40.50.880">
    <property type="match status" value="1"/>
</dbReference>
<evidence type="ECO:0000313" key="13">
    <source>
        <dbReference type="EMBL" id="MBC8534427.1"/>
    </source>
</evidence>
<proteinExistence type="inferred from homology"/>
<feature type="binding site" evidence="9">
    <location>
        <position position="163"/>
    </location>
    <ligand>
        <name>Zn(2+)</name>
        <dbReference type="ChEBI" id="CHEBI:29105"/>
    </ligand>
</feature>